<dbReference type="SUPFAM" id="SSF51182">
    <property type="entry name" value="RmlC-like cupins"/>
    <property type="match status" value="1"/>
</dbReference>
<accession>D8UFM0</accession>
<dbReference type="PANTHER" id="PTHR40434">
    <property type="entry name" value="CUPIN_2 DOMAIN-CONTAINING PROTEIN"/>
    <property type="match status" value="1"/>
</dbReference>
<organism evidence="3">
    <name type="scientific">Volvox carteri f. nagariensis</name>
    <dbReference type="NCBI Taxonomy" id="3068"/>
    <lineage>
        <taxon>Eukaryota</taxon>
        <taxon>Viridiplantae</taxon>
        <taxon>Chlorophyta</taxon>
        <taxon>core chlorophytes</taxon>
        <taxon>Chlorophyceae</taxon>
        <taxon>CS clade</taxon>
        <taxon>Chlamydomonadales</taxon>
        <taxon>Volvocaceae</taxon>
        <taxon>Volvox</taxon>
    </lineage>
</organism>
<feature type="domain" description="Cupin type-2" evidence="1">
    <location>
        <begin position="5"/>
        <end position="77"/>
    </location>
</feature>
<dbReference type="OrthoDB" id="1921208at2759"/>
<proteinExistence type="predicted"/>
<protein>
    <recommendedName>
        <fullName evidence="1">Cupin type-2 domain-containing protein</fullName>
    </recommendedName>
</protein>
<dbReference type="InterPro" id="IPR011051">
    <property type="entry name" value="RmlC_Cupin_sf"/>
</dbReference>
<dbReference type="InterPro" id="IPR013096">
    <property type="entry name" value="Cupin_2"/>
</dbReference>
<keyword evidence="3" id="KW-1185">Reference proteome</keyword>
<sequence>MLQLSINPGHGWPPHRHFEADEWLYVLSGSGAYSYWAFEEISPVEIIVGPGHALFNPQGQLHQVWNNGSEPLLLLAVSKSLAPYEVLDHWPDTPGGGLGYVPHVAPWELSCAPGHEPDENDGVMGEQVGSGMEEAEVGYLEGTPLEESEAGSGLEGDYGHFGEYGSCGMTAMSEGEIAECMAEPDMGYDFEEEYDVGMYDGEGADEEPEFPSDGEAAVNTAAAEVEDTAPGHYEFGEL</sequence>
<dbReference type="KEGG" id="vcn:VOLCADRAFT_119720"/>
<dbReference type="AlphaFoldDB" id="D8UFM0"/>
<evidence type="ECO:0000259" key="1">
    <source>
        <dbReference type="Pfam" id="PF07883"/>
    </source>
</evidence>
<dbReference type="PANTHER" id="PTHR40434:SF1">
    <property type="entry name" value="CUPIN TYPE-1 DOMAIN-CONTAINING PROTEIN"/>
    <property type="match status" value="1"/>
</dbReference>
<dbReference type="Pfam" id="PF07883">
    <property type="entry name" value="Cupin_2"/>
    <property type="match status" value="1"/>
</dbReference>
<evidence type="ECO:0000313" key="2">
    <source>
        <dbReference type="EMBL" id="EFJ41482.1"/>
    </source>
</evidence>
<dbReference type="InParanoid" id="D8UFM0"/>
<dbReference type="Proteomes" id="UP000001058">
    <property type="component" value="Unassembled WGS sequence"/>
</dbReference>
<reference evidence="2 3" key="1">
    <citation type="journal article" date="2010" name="Science">
        <title>Genomic analysis of organismal complexity in the multicellular green alga Volvox carteri.</title>
        <authorList>
            <person name="Prochnik S.E."/>
            <person name="Umen J."/>
            <person name="Nedelcu A.M."/>
            <person name="Hallmann A."/>
            <person name="Miller S.M."/>
            <person name="Nishii I."/>
            <person name="Ferris P."/>
            <person name="Kuo A."/>
            <person name="Mitros T."/>
            <person name="Fritz-Laylin L.K."/>
            <person name="Hellsten U."/>
            <person name="Chapman J."/>
            <person name="Simakov O."/>
            <person name="Rensing S.A."/>
            <person name="Terry A."/>
            <person name="Pangilinan J."/>
            <person name="Kapitonov V."/>
            <person name="Jurka J."/>
            <person name="Salamov A."/>
            <person name="Shapiro H."/>
            <person name="Schmutz J."/>
            <person name="Grimwood J."/>
            <person name="Lindquist E."/>
            <person name="Lucas S."/>
            <person name="Grigoriev I.V."/>
            <person name="Schmitt R."/>
            <person name="Kirk D."/>
            <person name="Rokhsar D.S."/>
        </authorList>
    </citation>
    <scope>NUCLEOTIDE SEQUENCE [LARGE SCALE GENOMIC DNA]</scope>
    <source>
        <strain evidence="3">f. Nagariensis / Eve</strain>
    </source>
</reference>
<dbReference type="RefSeq" id="XP_002957427.1">
    <property type="nucleotide sequence ID" value="XM_002957381.1"/>
</dbReference>
<evidence type="ECO:0000313" key="3">
    <source>
        <dbReference type="Proteomes" id="UP000001058"/>
    </source>
</evidence>
<name>D8UFM0_VOLCA</name>
<dbReference type="InterPro" id="IPR014710">
    <property type="entry name" value="RmlC-like_jellyroll"/>
</dbReference>
<gene>
    <name evidence="2" type="ORF">VOLCADRAFT_119720</name>
</gene>
<dbReference type="GeneID" id="9626921"/>
<dbReference type="Gene3D" id="2.60.120.10">
    <property type="entry name" value="Jelly Rolls"/>
    <property type="match status" value="1"/>
</dbReference>
<dbReference type="EMBL" id="GL378394">
    <property type="protein sequence ID" value="EFJ41482.1"/>
    <property type="molecule type" value="Genomic_DNA"/>
</dbReference>